<reference evidence="1 2" key="1">
    <citation type="submission" date="2016-11" db="EMBL/GenBank/DDBJ databases">
        <title>The macronuclear genome of Stentor coeruleus: a giant cell with tiny introns.</title>
        <authorList>
            <person name="Slabodnick M."/>
            <person name="Ruby J.G."/>
            <person name="Reiff S.B."/>
            <person name="Swart E.C."/>
            <person name="Gosai S."/>
            <person name="Prabakaran S."/>
            <person name="Witkowska E."/>
            <person name="Larue G.E."/>
            <person name="Fisher S."/>
            <person name="Freeman R.M."/>
            <person name="Gunawardena J."/>
            <person name="Chu W."/>
            <person name="Stover N.A."/>
            <person name="Gregory B.D."/>
            <person name="Nowacki M."/>
            <person name="Derisi J."/>
            <person name="Roy S.W."/>
            <person name="Marshall W.F."/>
            <person name="Sood P."/>
        </authorList>
    </citation>
    <scope>NUCLEOTIDE SEQUENCE [LARGE SCALE GENOMIC DNA]</scope>
    <source>
        <strain evidence="1">WM001</strain>
    </source>
</reference>
<protein>
    <submittedName>
        <fullName evidence="1">Uncharacterized protein</fullName>
    </submittedName>
</protein>
<name>A0A1R2C417_9CILI</name>
<proteinExistence type="predicted"/>
<evidence type="ECO:0000313" key="2">
    <source>
        <dbReference type="Proteomes" id="UP000187209"/>
    </source>
</evidence>
<dbReference type="Proteomes" id="UP000187209">
    <property type="component" value="Unassembled WGS sequence"/>
</dbReference>
<sequence>MLSTDSSKNSVKKKILILKKKESLKDLIIKTENDFHLESSDDALNFLTPTGPVTGPKFVQGKVLPYTVIGPSSLFSAQYEADCKKRLSKRLFHSNSFIKQIHTRPNAHNQKIDHKALFNEIMRKITENQKRGEEEERLRENNMSQEQMRKHQILYRNSQFLETIKSNLIDYSDKLLMKRSETSRNSNLFSFRNIKKESAYFDNSNKMIWYMSLRKNPENKSLESYMRIGHELNGLYTKVKKPNPFFKTENKVTLPVIEDQYKDLEIVGISKLALEVEAVKKVGYEYLSIELLDKGKTKFFEEIIEEHYDKF</sequence>
<keyword evidence="2" id="KW-1185">Reference proteome</keyword>
<comment type="caution">
    <text evidence="1">The sequence shown here is derived from an EMBL/GenBank/DDBJ whole genome shotgun (WGS) entry which is preliminary data.</text>
</comment>
<organism evidence="1 2">
    <name type="scientific">Stentor coeruleus</name>
    <dbReference type="NCBI Taxonomy" id="5963"/>
    <lineage>
        <taxon>Eukaryota</taxon>
        <taxon>Sar</taxon>
        <taxon>Alveolata</taxon>
        <taxon>Ciliophora</taxon>
        <taxon>Postciliodesmatophora</taxon>
        <taxon>Heterotrichea</taxon>
        <taxon>Heterotrichida</taxon>
        <taxon>Stentoridae</taxon>
        <taxon>Stentor</taxon>
    </lineage>
</organism>
<accession>A0A1R2C417</accession>
<dbReference type="EMBL" id="MPUH01000293">
    <property type="protein sequence ID" value="OMJ83737.1"/>
    <property type="molecule type" value="Genomic_DNA"/>
</dbReference>
<gene>
    <name evidence="1" type="ORF">SteCoe_15279</name>
</gene>
<evidence type="ECO:0000313" key="1">
    <source>
        <dbReference type="EMBL" id="OMJ83737.1"/>
    </source>
</evidence>
<dbReference type="AlphaFoldDB" id="A0A1R2C417"/>